<gene>
    <name evidence="2" type="ORF">GH807_11430</name>
</gene>
<feature type="transmembrane region" description="Helical" evidence="1">
    <location>
        <begin position="6"/>
        <end position="30"/>
    </location>
</feature>
<dbReference type="RefSeq" id="WP_148603845.1">
    <property type="nucleotide sequence ID" value="NZ_RXYB01000011.1"/>
</dbReference>
<keyword evidence="1" id="KW-0472">Membrane</keyword>
<evidence type="ECO:0000313" key="2">
    <source>
        <dbReference type="EMBL" id="MBC3797656.1"/>
    </source>
</evidence>
<name>A0ABR6WMJ4_9FIRM</name>
<protein>
    <recommendedName>
        <fullName evidence="4">HEAT repeat domain-containing protein</fullName>
    </recommendedName>
</protein>
<keyword evidence="1" id="KW-1133">Transmembrane helix</keyword>
<sequence>MFSNNIQSFVILNIYILIIVNVILLFSIYYEIIKDKIKKKHYEKSSIYLKPKIISYLNDENQKAEVCRTLKNTYLKIVAIDIMLDYAEVNHVNLSEQFVNLDLVNLLIKKFKKKMNIVYLKKLALMGSKNAYNVLMDSAQSEDLDISYMSYFGLSRIKIQNDKKEAAIKKLVVSNIVTDRIIEILRQFDLEFIDWLELLEKEETVKGKFIFIKTIMVKDEIKSEEYSDRMEKFLKDQREVKIAAIQALCNSQNEKYIAELIKIYENEENWQVRVAVAKGLSSFKFKDVEDALLNMTKDSEWWVRYNAIKSIVAMGEDGLFSLIDLSLKSKDENISDLAYYFLNSNQDVYNTVKNIEV</sequence>
<comment type="caution">
    <text evidence="2">The sequence shown here is derived from an EMBL/GenBank/DDBJ whole genome shotgun (WGS) entry which is preliminary data.</text>
</comment>
<dbReference type="InterPro" id="IPR016024">
    <property type="entry name" value="ARM-type_fold"/>
</dbReference>
<keyword evidence="1" id="KW-0812">Transmembrane</keyword>
<dbReference type="EMBL" id="WJBB01000014">
    <property type="protein sequence ID" value="MBC3797656.1"/>
    <property type="molecule type" value="Genomic_DNA"/>
</dbReference>
<evidence type="ECO:0000313" key="3">
    <source>
        <dbReference type="Proteomes" id="UP000653358"/>
    </source>
</evidence>
<reference evidence="2 3" key="1">
    <citation type="journal article" date="2020" name="mSystems">
        <title>Defining Genomic and Predicted Metabolic Features of the Acetobacterium Genus.</title>
        <authorList>
            <person name="Ross D.E."/>
            <person name="Marshall C.W."/>
            <person name="Gulliver D."/>
            <person name="May H.D."/>
            <person name="Norman R.S."/>
        </authorList>
    </citation>
    <scope>NUCLEOTIDE SEQUENCE [LARGE SCALE GENOMIC DNA]</scope>
    <source>
        <strain evidence="2 3">DSM 9173</strain>
    </source>
</reference>
<dbReference type="Gene3D" id="1.25.10.10">
    <property type="entry name" value="Leucine-rich Repeat Variant"/>
    <property type="match status" value="1"/>
</dbReference>
<organism evidence="2 3">
    <name type="scientific">Acetobacterium tundrae</name>
    <dbReference type="NCBI Taxonomy" id="132932"/>
    <lineage>
        <taxon>Bacteria</taxon>
        <taxon>Bacillati</taxon>
        <taxon>Bacillota</taxon>
        <taxon>Clostridia</taxon>
        <taxon>Eubacteriales</taxon>
        <taxon>Eubacteriaceae</taxon>
        <taxon>Acetobacterium</taxon>
    </lineage>
</organism>
<evidence type="ECO:0000256" key="1">
    <source>
        <dbReference type="SAM" id="Phobius"/>
    </source>
</evidence>
<keyword evidence="3" id="KW-1185">Reference proteome</keyword>
<dbReference type="Proteomes" id="UP000653358">
    <property type="component" value="Unassembled WGS sequence"/>
</dbReference>
<dbReference type="InterPro" id="IPR011989">
    <property type="entry name" value="ARM-like"/>
</dbReference>
<dbReference type="SUPFAM" id="SSF48371">
    <property type="entry name" value="ARM repeat"/>
    <property type="match status" value="1"/>
</dbReference>
<accession>A0ABR6WMJ4</accession>
<dbReference type="PANTHER" id="PTHR12697:SF5">
    <property type="entry name" value="DEOXYHYPUSINE HYDROXYLASE"/>
    <property type="match status" value="1"/>
</dbReference>
<proteinExistence type="predicted"/>
<dbReference type="Pfam" id="PF13646">
    <property type="entry name" value="HEAT_2"/>
    <property type="match status" value="1"/>
</dbReference>
<dbReference type="PANTHER" id="PTHR12697">
    <property type="entry name" value="PBS LYASE HEAT-LIKE PROTEIN"/>
    <property type="match status" value="1"/>
</dbReference>
<evidence type="ECO:0008006" key="4">
    <source>
        <dbReference type="Google" id="ProtNLM"/>
    </source>
</evidence>